<dbReference type="Pfam" id="PF07811">
    <property type="entry name" value="TadE"/>
    <property type="match status" value="1"/>
</dbReference>
<evidence type="ECO:0000313" key="5">
    <source>
        <dbReference type="Proteomes" id="UP001595868"/>
    </source>
</evidence>
<gene>
    <name evidence="4" type="ORF">ACFOX0_27685</name>
</gene>
<evidence type="ECO:0000256" key="2">
    <source>
        <dbReference type="SAM" id="Phobius"/>
    </source>
</evidence>
<feature type="domain" description="TadE-like" evidence="3">
    <location>
        <begin position="28"/>
        <end position="70"/>
    </location>
</feature>
<keyword evidence="2" id="KW-0472">Membrane</keyword>
<dbReference type="RefSeq" id="WP_377551417.1">
    <property type="nucleotide sequence ID" value="NZ_JBHSBN010000027.1"/>
</dbReference>
<evidence type="ECO:0000256" key="1">
    <source>
        <dbReference type="SAM" id="MobiDB-lite"/>
    </source>
</evidence>
<feature type="compositionally biased region" description="Basic residues" evidence="1">
    <location>
        <begin position="9"/>
        <end position="22"/>
    </location>
</feature>
<reference evidence="5" key="1">
    <citation type="journal article" date="2019" name="Int. J. Syst. Evol. Microbiol.">
        <title>The Global Catalogue of Microorganisms (GCM) 10K type strain sequencing project: providing services to taxonomists for standard genome sequencing and annotation.</title>
        <authorList>
            <consortium name="The Broad Institute Genomics Platform"/>
            <consortium name="The Broad Institute Genome Sequencing Center for Infectious Disease"/>
            <person name="Wu L."/>
            <person name="Ma J."/>
        </authorList>
    </citation>
    <scope>NUCLEOTIDE SEQUENCE [LARGE SCALE GENOMIC DNA]</scope>
    <source>
        <strain evidence="5">2902at01</strain>
    </source>
</reference>
<accession>A0ABV8KUT9</accession>
<feature type="transmembrane region" description="Helical" evidence="2">
    <location>
        <begin position="34"/>
        <end position="56"/>
    </location>
</feature>
<dbReference type="InterPro" id="IPR012495">
    <property type="entry name" value="TadE-like_dom"/>
</dbReference>
<feature type="region of interest" description="Disordered" evidence="1">
    <location>
        <begin position="1"/>
        <end position="24"/>
    </location>
</feature>
<organism evidence="4 5">
    <name type="scientific">Micromonospora zhanjiangensis</name>
    <dbReference type="NCBI Taxonomy" id="1522057"/>
    <lineage>
        <taxon>Bacteria</taxon>
        <taxon>Bacillati</taxon>
        <taxon>Actinomycetota</taxon>
        <taxon>Actinomycetes</taxon>
        <taxon>Micromonosporales</taxon>
        <taxon>Micromonosporaceae</taxon>
        <taxon>Micromonospora</taxon>
    </lineage>
</organism>
<sequence length="174" mass="18037">MAGRSTSTGRRRLGRSVGRWRGRPADGGSMSVEVAILAPAFLLLLGLAVVGGRAVIARNAVDLAAHDAARAASIARTEQQARADGEVAVEQALAQQGLACDPAASVTLTGELPGGTDVDLGYAFAPERVGELVFVVATVRCTVALADLGLPGTPGSIDVRRSFVSPMDRFRSRR</sequence>
<comment type="caution">
    <text evidence="4">The sequence shown here is derived from an EMBL/GenBank/DDBJ whole genome shotgun (WGS) entry which is preliminary data.</text>
</comment>
<evidence type="ECO:0000259" key="3">
    <source>
        <dbReference type="Pfam" id="PF07811"/>
    </source>
</evidence>
<dbReference type="EMBL" id="JBHSBN010000027">
    <property type="protein sequence ID" value="MFC4109702.1"/>
    <property type="molecule type" value="Genomic_DNA"/>
</dbReference>
<proteinExistence type="predicted"/>
<name>A0ABV8KUT9_9ACTN</name>
<keyword evidence="5" id="KW-1185">Reference proteome</keyword>
<evidence type="ECO:0000313" key="4">
    <source>
        <dbReference type="EMBL" id="MFC4109702.1"/>
    </source>
</evidence>
<protein>
    <submittedName>
        <fullName evidence="4">TadE/TadG family type IV pilus assembly protein</fullName>
    </submittedName>
</protein>
<keyword evidence="2" id="KW-1133">Transmembrane helix</keyword>
<keyword evidence="2" id="KW-0812">Transmembrane</keyword>
<dbReference type="Proteomes" id="UP001595868">
    <property type="component" value="Unassembled WGS sequence"/>
</dbReference>